<proteinExistence type="predicted"/>
<evidence type="ECO:0000313" key="2">
    <source>
        <dbReference type="Proteomes" id="UP000220927"/>
    </source>
</evidence>
<accession>A0AAE5TVJ8</accession>
<dbReference type="KEGG" id="rad:CO657_10990"/>
<gene>
    <name evidence="1" type="ORF">CO657_10990</name>
</gene>
<dbReference type="AlphaFoldDB" id="A0AAE5TVJ8"/>
<keyword evidence="2" id="KW-1185">Reference proteome</keyword>
<name>A0AAE5TVJ8_9HYPH</name>
<organism evidence="1 2">
    <name type="scientific">Rhizobium acidisoli</name>
    <dbReference type="NCBI Taxonomy" id="1538158"/>
    <lineage>
        <taxon>Bacteria</taxon>
        <taxon>Pseudomonadati</taxon>
        <taxon>Pseudomonadota</taxon>
        <taxon>Alphaproteobacteria</taxon>
        <taxon>Hyphomicrobiales</taxon>
        <taxon>Rhizobiaceae</taxon>
        <taxon>Rhizobium/Agrobacterium group</taxon>
        <taxon>Rhizobium</taxon>
    </lineage>
</organism>
<sequence length="575" mass="65073">MNKFFLETNELVSSQMDIPSYAFPIEPRPGEGVPDLLMRATFENGFSGMRVVNLMLGYAENTQWSHSAMTARTIDAVAIGKILGVKEERILELLYGREPGPVNFFGAKISPFILGRTRKISPAHLKQKGYQKAIWSLRCFSFDPENREKLVDQCSCGVRLTFERTAALAFCNYCGADLRELETSNVDIADEAALQFFLSLIDPCADRSREWNVDDSLRQFSRGELFTLIVESAKLLNLQATGRKDTKLGENYIIPHTFILGAANSVLNWPNGFLDMAISIEDSRVTNCRRSKTHPLVASIPRNFKDLRWFLRKELNILFGKGKRVRFHYPSTSIAQVDHPPIFYPKAVKLQGKALGLPLCEVLNLYQIGSVQCPDRSLGLLLGAPANAPLLNIESFKENPSAEAKGLPIFELVHASRSSKHPWAHVFAAILNGEIKVRWQPSKGNSNWFSKCLFTTDEARVRKICQSRGSTLSPDTEISIDDLLFYFRMMRTSRAILRGAGVIPPGRLTLNILWELQERYMTFQDIKTHLLVKGMPQFPNFLGRDLDSSGLRRIVPEVRLYEREEAEAYLRAFRS</sequence>
<protein>
    <recommendedName>
        <fullName evidence="3">TniQ protein</fullName>
    </recommendedName>
</protein>
<dbReference type="Proteomes" id="UP000220927">
    <property type="component" value="Chromosome"/>
</dbReference>
<dbReference type="RefSeq" id="WP_054184743.1">
    <property type="nucleotide sequence ID" value="NZ_CP034998.1"/>
</dbReference>
<dbReference type="EMBL" id="CP034998">
    <property type="protein sequence ID" value="QAS78564.1"/>
    <property type="molecule type" value="Genomic_DNA"/>
</dbReference>
<reference evidence="1 2" key="1">
    <citation type="submission" date="2019-01" db="EMBL/GenBank/DDBJ databases">
        <title>Genomic insights into the origins and evolution of symbiotic genes in the Phaseolus vulgaris microsymbionts.</title>
        <authorList>
            <person name="Tong W."/>
        </authorList>
    </citation>
    <scope>NUCLEOTIDE SEQUENCE [LARGE SCALE GENOMIC DNA]</scope>
    <source>
        <strain evidence="1 2">FH23</strain>
    </source>
</reference>
<evidence type="ECO:0000313" key="1">
    <source>
        <dbReference type="EMBL" id="QAS78564.1"/>
    </source>
</evidence>
<evidence type="ECO:0008006" key="3">
    <source>
        <dbReference type="Google" id="ProtNLM"/>
    </source>
</evidence>